<dbReference type="SUPFAM" id="SSF56784">
    <property type="entry name" value="HAD-like"/>
    <property type="match status" value="1"/>
</dbReference>
<dbReference type="SUPFAM" id="SSF55008">
    <property type="entry name" value="HMA, heavy metal-associated domain"/>
    <property type="match status" value="1"/>
</dbReference>
<evidence type="ECO:0000256" key="12">
    <source>
        <dbReference type="ARBA" id="ARBA00023136"/>
    </source>
</evidence>
<name>A0A376ACD0_9HYPH</name>
<keyword evidence="7" id="KW-0479">Metal-binding</keyword>
<dbReference type="InterPro" id="IPR059000">
    <property type="entry name" value="ATPase_P-type_domA"/>
</dbReference>
<evidence type="ECO:0000256" key="1">
    <source>
        <dbReference type="ARBA" id="ARBA00004651"/>
    </source>
</evidence>
<dbReference type="EMBL" id="UEYP01000018">
    <property type="protein sequence ID" value="SSC65113.1"/>
    <property type="molecule type" value="Genomic_DNA"/>
</dbReference>
<dbReference type="RefSeq" id="WP_115672247.1">
    <property type="nucleotide sequence ID" value="NZ_UEYP01000018.1"/>
</dbReference>
<protein>
    <recommendedName>
        <fullName evidence="14">HMA domain-containing protein</fullName>
    </recommendedName>
</protein>
<dbReference type="SUPFAM" id="SSF81665">
    <property type="entry name" value="Calcium ATPase, transmembrane domain M"/>
    <property type="match status" value="1"/>
</dbReference>
<keyword evidence="16" id="KW-1185">Reference proteome</keyword>
<evidence type="ECO:0000256" key="6">
    <source>
        <dbReference type="ARBA" id="ARBA00022692"/>
    </source>
</evidence>
<comment type="subcellular location">
    <subcellularLocation>
        <location evidence="1">Cell membrane</location>
        <topology evidence="1">Multi-pass membrane protein</topology>
    </subcellularLocation>
</comment>
<dbReference type="Pfam" id="PF00702">
    <property type="entry name" value="Hydrolase"/>
    <property type="match status" value="1"/>
</dbReference>
<dbReference type="InterPro" id="IPR008250">
    <property type="entry name" value="ATPase_P-typ_transduc_dom_A_sf"/>
</dbReference>
<keyword evidence="3" id="KW-0813">Transport</keyword>
<keyword evidence="8" id="KW-0460">Magnesium</keyword>
<proteinExistence type="inferred from homology"/>
<gene>
    <name evidence="15" type="ORF">RHIZ70_821</name>
</gene>
<dbReference type="OrthoDB" id="7762541at2"/>
<dbReference type="InterPro" id="IPR036163">
    <property type="entry name" value="HMA_dom_sf"/>
</dbReference>
<keyword evidence="9" id="KW-1278">Translocase</keyword>
<dbReference type="SUPFAM" id="SSF81660">
    <property type="entry name" value="Metal cation-transporting ATPase, ATP-binding domain N"/>
    <property type="match status" value="1"/>
</dbReference>
<feature type="transmembrane region" description="Helical" evidence="13">
    <location>
        <begin position="180"/>
        <end position="198"/>
    </location>
</feature>
<evidence type="ECO:0000256" key="10">
    <source>
        <dbReference type="ARBA" id="ARBA00022989"/>
    </source>
</evidence>
<dbReference type="Gene3D" id="2.70.150.10">
    <property type="entry name" value="Calcium-transporting ATPase, cytoplasmic transduction domain A"/>
    <property type="match status" value="1"/>
</dbReference>
<dbReference type="Gene3D" id="3.40.1110.10">
    <property type="entry name" value="Calcium-transporting ATPase, cytoplasmic domain N"/>
    <property type="match status" value="1"/>
</dbReference>
<dbReference type="AlphaFoldDB" id="A0A376ACD0"/>
<dbReference type="NCBIfam" id="TIGR01494">
    <property type="entry name" value="ATPase_P-type"/>
    <property type="match status" value="1"/>
</dbReference>
<dbReference type="GO" id="GO:0005524">
    <property type="term" value="F:ATP binding"/>
    <property type="evidence" value="ECO:0007669"/>
    <property type="project" value="InterPro"/>
</dbReference>
<dbReference type="GO" id="GO:0005886">
    <property type="term" value="C:plasma membrane"/>
    <property type="evidence" value="ECO:0007669"/>
    <property type="project" value="UniProtKB-SubCell"/>
</dbReference>
<dbReference type="Pfam" id="PF00403">
    <property type="entry name" value="HMA"/>
    <property type="match status" value="1"/>
</dbReference>
<keyword evidence="11" id="KW-0406">Ion transport</keyword>
<evidence type="ECO:0000256" key="11">
    <source>
        <dbReference type="ARBA" id="ARBA00023065"/>
    </source>
</evidence>
<keyword evidence="12 13" id="KW-0472">Membrane</keyword>
<keyword evidence="6 13" id="KW-0812">Transmembrane</keyword>
<dbReference type="GO" id="GO:0043682">
    <property type="term" value="F:P-type divalent copper transporter activity"/>
    <property type="evidence" value="ECO:0007669"/>
    <property type="project" value="TreeGrafter"/>
</dbReference>
<feature type="transmembrane region" description="Helical" evidence="13">
    <location>
        <begin position="117"/>
        <end position="144"/>
    </location>
</feature>
<comment type="similarity">
    <text evidence="2">Belongs to the cation transport ATPase (P-type) (TC 3.A.3) family. Type IB subfamily.</text>
</comment>
<organism evidence="15 16">
    <name type="scientific">Ciceribacter selenitireducens ATCC BAA-1503</name>
    <dbReference type="NCBI Taxonomy" id="1336235"/>
    <lineage>
        <taxon>Bacteria</taxon>
        <taxon>Pseudomonadati</taxon>
        <taxon>Pseudomonadota</taxon>
        <taxon>Alphaproteobacteria</taxon>
        <taxon>Hyphomicrobiales</taxon>
        <taxon>Rhizobiaceae</taxon>
        <taxon>Ciceribacter</taxon>
    </lineage>
</organism>
<sequence length="692" mass="73018">MRRLFAIEGLACPSCARGMERRLARMPGISLAKVHYLTSSVLLDWNEAQLDLQAIGRTVRDSGYRLIERHSPVQLEEELGRQVQSLSVRLAIAIFFGMWVMGLALVQYSVALPARTAWLFAVVSALFSFPVLLFSALPMFGMAAKSLRLRDPSTDLLFATATLGAVALSAVALWRHESAVWFDAATMLVTALLLARLLDAVTRRAAMRALIAMEEATPETVTLFESGVTRRVLAKDVTKGMLVQIDAGEAVSVDGTVISGTSLADRSILTGETRPIAVGPGNRIEAGCINLMERILVTVDCPYGDREVDRLGGAIASEIAAGGAEQEPAERWAAVLLYVIPIVAMASGLVVFLRQQDLGLALLTALTLLAGLCPCALAIAVPLVRLRLSVIGAAQGFRIREPRAFEALPSAPIIVLDKTGTVTSPELRVVAVEPAEGIEAQEVLMAAAKAETGIRHPIAMAIVGLTGEVGSGGRRGTRSAEYRALDGEIIQVTTASERSDGRTAVSVYRDGSVIGTIVMEDDLLPQAPRIVRQLQDMHLEVHLASGDAHGPTARIGAALALPAQRVKAQLSPRDKARLVQHLGVPTVVVGDGVNDALAFAVSACGISVAGAHAAARQTADVAIEQGGIERLPALIHLSRVASRITTQNLLLSVGYNAFLIPAAISGSIGPGTAAFAMAASSASVCANALRLR</sequence>
<dbReference type="InterPro" id="IPR023298">
    <property type="entry name" value="ATPase_P-typ_TM_dom_sf"/>
</dbReference>
<evidence type="ECO:0000256" key="13">
    <source>
        <dbReference type="SAM" id="Phobius"/>
    </source>
</evidence>
<dbReference type="InterPro" id="IPR006121">
    <property type="entry name" value="HMA_dom"/>
</dbReference>
<evidence type="ECO:0000259" key="14">
    <source>
        <dbReference type="PROSITE" id="PS50846"/>
    </source>
</evidence>
<accession>A0A376ACD0</accession>
<dbReference type="InterPro" id="IPR001757">
    <property type="entry name" value="P_typ_ATPase"/>
</dbReference>
<dbReference type="Gene3D" id="3.30.70.100">
    <property type="match status" value="1"/>
</dbReference>
<dbReference type="GO" id="GO:0016887">
    <property type="term" value="F:ATP hydrolysis activity"/>
    <property type="evidence" value="ECO:0007669"/>
    <property type="project" value="InterPro"/>
</dbReference>
<dbReference type="CDD" id="cd00371">
    <property type="entry name" value="HMA"/>
    <property type="match status" value="1"/>
</dbReference>
<reference evidence="16" key="1">
    <citation type="submission" date="2018-07" db="EMBL/GenBank/DDBJ databases">
        <authorList>
            <person name="Peiro R."/>
            <person name="Begona"/>
            <person name="Cbmso G."/>
            <person name="Lopez M."/>
            <person name="Gonzalez S."/>
        </authorList>
    </citation>
    <scope>NUCLEOTIDE SEQUENCE [LARGE SCALE GENOMIC DNA]</scope>
</reference>
<dbReference type="PROSITE" id="PS50846">
    <property type="entry name" value="HMA_2"/>
    <property type="match status" value="1"/>
</dbReference>
<feature type="transmembrane region" description="Helical" evidence="13">
    <location>
        <begin position="156"/>
        <end position="174"/>
    </location>
</feature>
<dbReference type="PROSITE" id="PS00154">
    <property type="entry name" value="ATPASE_E1_E2"/>
    <property type="match status" value="1"/>
</dbReference>
<dbReference type="SUPFAM" id="SSF81653">
    <property type="entry name" value="Calcium ATPase, transduction domain A"/>
    <property type="match status" value="1"/>
</dbReference>
<evidence type="ECO:0000256" key="7">
    <source>
        <dbReference type="ARBA" id="ARBA00022723"/>
    </source>
</evidence>
<dbReference type="Gene3D" id="3.40.50.1000">
    <property type="entry name" value="HAD superfamily/HAD-like"/>
    <property type="match status" value="2"/>
</dbReference>
<dbReference type="PANTHER" id="PTHR43520">
    <property type="entry name" value="ATP7, ISOFORM B"/>
    <property type="match status" value="1"/>
</dbReference>
<evidence type="ECO:0000256" key="8">
    <source>
        <dbReference type="ARBA" id="ARBA00022842"/>
    </source>
</evidence>
<dbReference type="GO" id="GO:0055070">
    <property type="term" value="P:copper ion homeostasis"/>
    <property type="evidence" value="ECO:0007669"/>
    <property type="project" value="TreeGrafter"/>
</dbReference>
<dbReference type="PANTHER" id="PTHR43520:SF5">
    <property type="entry name" value="CATION-TRANSPORTING P-TYPE ATPASE-RELATED"/>
    <property type="match status" value="1"/>
</dbReference>
<dbReference type="InterPro" id="IPR018303">
    <property type="entry name" value="ATPase_P-typ_P_site"/>
</dbReference>
<evidence type="ECO:0000313" key="16">
    <source>
        <dbReference type="Proteomes" id="UP000254764"/>
    </source>
</evidence>
<feature type="transmembrane region" description="Helical" evidence="13">
    <location>
        <begin position="332"/>
        <end position="353"/>
    </location>
</feature>
<keyword evidence="10 13" id="KW-1133">Transmembrane helix</keyword>
<feature type="transmembrane region" description="Helical" evidence="13">
    <location>
        <begin position="359"/>
        <end position="384"/>
    </location>
</feature>
<evidence type="ECO:0000256" key="4">
    <source>
        <dbReference type="ARBA" id="ARBA00022475"/>
    </source>
</evidence>
<keyword evidence="4" id="KW-1003">Cell membrane</keyword>
<feature type="domain" description="HMA" evidence="14">
    <location>
        <begin position="1"/>
        <end position="67"/>
    </location>
</feature>
<dbReference type="InterPro" id="IPR036412">
    <property type="entry name" value="HAD-like_sf"/>
</dbReference>
<dbReference type="PRINTS" id="PR00119">
    <property type="entry name" value="CATATPASE"/>
</dbReference>
<feature type="transmembrane region" description="Helical" evidence="13">
    <location>
        <begin position="90"/>
        <end position="111"/>
    </location>
</feature>
<dbReference type="GO" id="GO:0005507">
    <property type="term" value="F:copper ion binding"/>
    <property type="evidence" value="ECO:0007669"/>
    <property type="project" value="TreeGrafter"/>
</dbReference>
<evidence type="ECO:0000256" key="2">
    <source>
        <dbReference type="ARBA" id="ARBA00006024"/>
    </source>
</evidence>
<dbReference type="Pfam" id="PF00122">
    <property type="entry name" value="E1-E2_ATPase"/>
    <property type="match status" value="1"/>
</dbReference>
<dbReference type="InterPro" id="IPR023214">
    <property type="entry name" value="HAD_sf"/>
</dbReference>
<keyword evidence="5" id="KW-0597">Phosphoprotein</keyword>
<evidence type="ECO:0000256" key="9">
    <source>
        <dbReference type="ARBA" id="ARBA00022967"/>
    </source>
</evidence>
<evidence type="ECO:0000256" key="3">
    <source>
        <dbReference type="ARBA" id="ARBA00022448"/>
    </source>
</evidence>
<evidence type="ECO:0000313" key="15">
    <source>
        <dbReference type="EMBL" id="SSC65113.1"/>
    </source>
</evidence>
<dbReference type="InterPro" id="IPR023299">
    <property type="entry name" value="ATPase_P-typ_cyto_dom_N"/>
</dbReference>
<evidence type="ECO:0000256" key="5">
    <source>
        <dbReference type="ARBA" id="ARBA00022553"/>
    </source>
</evidence>
<dbReference type="Proteomes" id="UP000254764">
    <property type="component" value="Unassembled WGS sequence"/>
</dbReference>